<dbReference type="InterPro" id="IPR000055">
    <property type="entry name" value="Restrct_endonuc_typeI_TRD"/>
</dbReference>
<dbReference type="Pfam" id="PF01420">
    <property type="entry name" value="Methylase_S"/>
    <property type="match status" value="2"/>
</dbReference>
<evidence type="ECO:0000256" key="3">
    <source>
        <dbReference type="ARBA" id="ARBA00023125"/>
    </source>
</evidence>
<dbReference type="RefSeq" id="WP_110290812.1">
    <property type="nucleotide sequence ID" value="NZ_QICS01000003.1"/>
</dbReference>
<evidence type="ECO:0000313" key="6">
    <source>
        <dbReference type="Proteomes" id="UP000247523"/>
    </source>
</evidence>
<evidence type="ECO:0000256" key="2">
    <source>
        <dbReference type="ARBA" id="ARBA00022747"/>
    </source>
</evidence>
<dbReference type="PANTHER" id="PTHR30408:SF12">
    <property type="entry name" value="TYPE I RESTRICTION ENZYME MJAVIII SPECIFICITY SUBUNIT"/>
    <property type="match status" value="1"/>
</dbReference>
<dbReference type="SUPFAM" id="SSF116734">
    <property type="entry name" value="DNA methylase specificity domain"/>
    <property type="match status" value="2"/>
</dbReference>
<feature type="domain" description="Type I restriction modification DNA specificity" evidence="4">
    <location>
        <begin position="5"/>
        <end position="153"/>
    </location>
</feature>
<reference evidence="5 6" key="1">
    <citation type="submission" date="2018-05" db="EMBL/GenBank/DDBJ databases">
        <title>Genomic Encyclopedia of Type Strains, Phase IV (KMG-IV): sequencing the most valuable type-strain genomes for metagenomic binning, comparative biology and taxonomic classification.</title>
        <authorList>
            <person name="Goeker M."/>
        </authorList>
    </citation>
    <scope>NUCLEOTIDE SEQUENCE [LARGE SCALE GENOMIC DNA]</scope>
    <source>
        <strain evidence="5 6">DSM 28816</strain>
    </source>
</reference>
<dbReference type="GO" id="GO:0003677">
    <property type="term" value="F:DNA binding"/>
    <property type="evidence" value="ECO:0007669"/>
    <property type="project" value="UniProtKB-KW"/>
</dbReference>
<dbReference type="EMBL" id="QICS01000003">
    <property type="protein sequence ID" value="PXV91667.1"/>
    <property type="molecule type" value="Genomic_DNA"/>
</dbReference>
<evidence type="ECO:0000256" key="1">
    <source>
        <dbReference type="ARBA" id="ARBA00010923"/>
    </source>
</evidence>
<dbReference type="InterPro" id="IPR044946">
    <property type="entry name" value="Restrct_endonuc_typeI_TRD_sf"/>
</dbReference>
<gene>
    <name evidence="5" type="ORF">C8E03_103225</name>
</gene>
<sequence>MNDIKVKLEDVCERGSSNLAQKDLENLTGDYPVYGAGGYVKDIDFYHQENEYIAVVKDGAGIGRTVFLPGKSSVIGTLQYLVPKDNIVPKYLYYAVTSMKLEKYYTGTTIPHIYFKDYKKEVLPLPNKNIQLEIASILEKAEKIISYRKQQLEEFDDLIKSRFVEMFGEPEHNIKGWKIVKMEKLCRVSSSKRIYQNEQSMTGIPFLRISDLVSRMDTGSKECDLYIPKDRFEELKELGLVPKAGDILVTARGTLGRCYIIAEDDEFYFQDGMITWLSEFQDEITPLYISNLFAMPGFRKQIDGLQAGSTVAYLSISMTKKLDIMVPTIDLQNQFASFVQVIDKLKVEVQKSLSETQILFDTLMQDYFEKLN</sequence>
<dbReference type="InterPro" id="IPR052021">
    <property type="entry name" value="Type-I_RS_S_subunit"/>
</dbReference>
<comment type="caution">
    <text evidence="5">The sequence shown here is derived from an EMBL/GenBank/DDBJ whole genome shotgun (WGS) entry which is preliminary data.</text>
</comment>
<dbReference type="GO" id="GO:0009307">
    <property type="term" value="P:DNA restriction-modification system"/>
    <property type="evidence" value="ECO:0007669"/>
    <property type="project" value="UniProtKB-KW"/>
</dbReference>
<organism evidence="5 6">
    <name type="scientific">Lachnotalea glycerini</name>
    <dbReference type="NCBI Taxonomy" id="1763509"/>
    <lineage>
        <taxon>Bacteria</taxon>
        <taxon>Bacillati</taxon>
        <taxon>Bacillota</taxon>
        <taxon>Clostridia</taxon>
        <taxon>Lachnospirales</taxon>
        <taxon>Lachnospiraceae</taxon>
        <taxon>Lachnotalea</taxon>
    </lineage>
</organism>
<dbReference type="PANTHER" id="PTHR30408">
    <property type="entry name" value="TYPE-1 RESTRICTION ENZYME ECOKI SPECIFICITY PROTEIN"/>
    <property type="match status" value="1"/>
</dbReference>
<comment type="similarity">
    <text evidence="1">Belongs to the type-I restriction system S methylase family.</text>
</comment>
<dbReference type="Gene3D" id="3.90.220.20">
    <property type="entry name" value="DNA methylase specificity domains"/>
    <property type="match status" value="2"/>
</dbReference>
<accession>A0A318ESX3</accession>
<evidence type="ECO:0000259" key="4">
    <source>
        <dbReference type="Pfam" id="PF01420"/>
    </source>
</evidence>
<keyword evidence="2" id="KW-0680">Restriction system</keyword>
<name>A0A318ESX3_9FIRM</name>
<proteinExistence type="inferred from homology"/>
<dbReference type="Proteomes" id="UP000247523">
    <property type="component" value="Unassembled WGS sequence"/>
</dbReference>
<protein>
    <submittedName>
        <fullName evidence="5">Type I restriction enzyme S subunit</fullName>
    </submittedName>
</protein>
<evidence type="ECO:0000313" key="5">
    <source>
        <dbReference type="EMBL" id="PXV91667.1"/>
    </source>
</evidence>
<keyword evidence="3" id="KW-0238">DNA-binding</keyword>
<feature type="domain" description="Type I restriction modification DNA specificity" evidence="4">
    <location>
        <begin position="175"/>
        <end position="352"/>
    </location>
</feature>
<dbReference type="AlphaFoldDB" id="A0A318ESX3"/>